<protein>
    <submittedName>
        <fullName evidence="1">Uncharacterized protein</fullName>
    </submittedName>
</protein>
<dbReference type="AlphaFoldDB" id="A0A0F9GER0"/>
<accession>A0A0F9GER0</accession>
<gene>
    <name evidence="1" type="ORF">LCGC14_1835860</name>
</gene>
<name>A0A0F9GER0_9ZZZZ</name>
<dbReference type="EMBL" id="LAZR01018201">
    <property type="protein sequence ID" value="KKL97294.1"/>
    <property type="molecule type" value="Genomic_DNA"/>
</dbReference>
<reference evidence="1" key="1">
    <citation type="journal article" date="2015" name="Nature">
        <title>Complex archaea that bridge the gap between prokaryotes and eukaryotes.</title>
        <authorList>
            <person name="Spang A."/>
            <person name="Saw J.H."/>
            <person name="Jorgensen S.L."/>
            <person name="Zaremba-Niedzwiedzka K."/>
            <person name="Martijn J."/>
            <person name="Lind A.E."/>
            <person name="van Eijk R."/>
            <person name="Schleper C."/>
            <person name="Guy L."/>
            <person name="Ettema T.J."/>
        </authorList>
    </citation>
    <scope>NUCLEOTIDE SEQUENCE</scope>
</reference>
<comment type="caution">
    <text evidence="1">The sequence shown here is derived from an EMBL/GenBank/DDBJ whole genome shotgun (WGS) entry which is preliminary data.</text>
</comment>
<proteinExistence type="predicted"/>
<organism evidence="1">
    <name type="scientific">marine sediment metagenome</name>
    <dbReference type="NCBI Taxonomy" id="412755"/>
    <lineage>
        <taxon>unclassified sequences</taxon>
        <taxon>metagenomes</taxon>
        <taxon>ecological metagenomes</taxon>
    </lineage>
</organism>
<sequence>MSKRKRTQFEQDVLDNLELFNKFAEEVLPQAGKLGLSIGVINDALIGKSKLIRQIEEETDAE</sequence>
<evidence type="ECO:0000313" key="1">
    <source>
        <dbReference type="EMBL" id="KKL97294.1"/>
    </source>
</evidence>